<feature type="region of interest" description="Disordered" evidence="1">
    <location>
        <begin position="143"/>
        <end position="174"/>
    </location>
</feature>
<organism evidence="2 3">
    <name type="scientific">Halobaculum litoreum</name>
    <dbReference type="NCBI Taxonomy" id="3031998"/>
    <lineage>
        <taxon>Archaea</taxon>
        <taxon>Methanobacteriati</taxon>
        <taxon>Methanobacteriota</taxon>
        <taxon>Stenosarchaea group</taxon>
        <taxon>Halobacteria</taxon>
        <taxon>Halobacteriales</taxon>
        <taxon>Haloferacaceae</taxon>
        <taxon>Halobaculum</taxon>
    </lineage>
</organism>
<dbReference type="AlphaFoldDB" id="A0ABD5XS17"/>
<name>A0ABD5XS17_9EURY</name>
<protein>
    <recommendedName>
        <fullName evidence="4">Tat (Twin-arginine translocation) pathway signal sequence</fullName>
    </recommendedName>
</protein>
<dbReference type="Proteomes" id="UP001596368">
    <property type="component" value="Unassembled WGS sequence"/>
</dbReference>
<keyword evidence="3" id="KW-1185">Reference proteome</keyword>
<dbReference type="InterPro" id="IPR006311">
    <property type="entry name" value="TAT_signal"/>
</dbReference>
<evidence type="ECO:0000256" key="1">
    <source>
        <dbReference type="SAM" id="MobiDB-lite"/>
    </source>
</evidence>
<accession>A0ABD5XS17</accession>
<comment type="caution">
    <text evidence="2">The sequence shown here is derived from an EMBL/GenBank/DDBJ whole genome shotgun (WGS) entry which is preliminary data.</text>
</comment>
<feature type="region of interest" description="Disordered" evidence="1">
    <location>
        <begin position="1"/>
        <end position="26"/>
    </location>
</feature>
<evidence type="ECO:0000313" key="2">
    <source>
        <dbReference type="EMBL" id="MFC7137894.1"/>
    </source>
</evidence>
<dbReference type="EMBL" id="JBHSZG010000008">
    <property type="protein sequence ID" value="MFC7137894.1"/>
    <property type="molecule type" value="Genomic_DNA"/>
</dbReference>
<sequence>MADSHTGDDEQNGTATEQKEQATASRRTLLKGIGAFATVSGAGVLASEAASASGHFGEYSEPNGEVTIPPGEYTWDDDDLDIGSGDALVGGGDPGDVVVNMAGGTMDGSIAGTMRNIVVRGDNKDSKAGIDAEDGALIDGFHWPEGGQQSEDRCLFTPGGGDRGTVRNSRGRGW</sequence>
<feature type="compositionally biased region" description="Polar residues" evidence="1">
    <location>
        <begin position="12"/>
        <end position="26"/>
    </location>
</feature>
<evidence type="ECO:0000313" key="3">
    <source>
        <dbReference type="Proteomes" id="UP001596368"/>
    </source>
</evidence>
<dbReference type="PROSITE" id="PS51318">
    <property type="entry name" value="TAT"/>
    <property type="match status" value="1"/>
</dbReference>
<proteinExistence type="predicted"/>
<reference evidence="2 3" key="1">
    <citation type="journal article" date="2019" name="Int. J. Syst. Evol. Microbiol.">
        <title>The Global Catalogue of Microorganisms (GCM) 10K type strain sequencing project: providing services to taxonomists for standard genome sequencing and annotation.</title>
        <authorList>
            <consortium name="The Broad Institute Genomics Platform"/>
            <consortium name="The Broad Institute Genome Sequencing Center for Infectious Disease"/>
            <person name="Wu L."/>
            <person name="Ma J."/>
        </authorList>
    </citation>
    <scope>NUCLEOTIDE SEQUENCE [LARGE SCALE GENOMIC DNA]</scope>
    <source>
        <strain evidence="2 3">DT92</strain>
    </source>
</reference>
<gene>
    <name evidence="2" type="ORF">ACFQRB_18490</name>
</gene>
<evidence type="ECO:0008006" key="4">
    <source>
        <dbReference type="Google" id="ProtNLM"/>
    </source>
</evidence>